<protein>
    <recommendedName>
        <fullName evidence="5">Ig-like domain-containing protein</fullName>
    </recommendedName>
</protein>
<dbReference type="AlphaFoldDB" id="A0A670K4T6"/>
<evidence type="ECO:0000313" key="7">
    <source>
        <dbReference type="Proteomes" id="UP000472272"/>
    </source>
</evidence>
<dbReference type="PROSITE" id="PS50835">
    <property type="entry name" value="IG_LIKE"/>
    <property type="match status" value="1"/>
</dbReference>
<dbReference type="Ensembl" id="ENSPMRT00000033730.1">
    <property type="protein sequence ID" value="ENSPMRP00000031801.1"/>
    <property type="gene ID" value="ENSPMRG00000020597.1"/>
</dbReference>
<dbReference type="Proteomes" id="UP000472272">
    <property type="component" value="Chromosome 13"/>
</dbReference>
<evidence type="ECO:0000259" key="5">
    <source>
        <dbReference type="PROSITE" id="PS50835"/>
    </source>
</evidence>
<sequence length="116" mass="12918">MKFLLFLFSLVAFQKWVLSDVQLVSSGAGTVRPGENLRLLCKVTGVSITDSNSVWNWIRQPSGKVLEWIARIYSHDGGKWFAASLQSRVTISSDNSKNEFSLQLNSLTAADTAVYF</sequence>
<keyword evidence="4" id="KW-0732">Signal</keyword>
<evidence type="ECO:0000256" key="1">
    <source>
        <dbReference type="ARBA" id="ARBA00022859"/>
    </source>
</evidence>
<dbReference type="Pfam" id="PF07686">
    <property type="entry name" value="V-set"/>
    <property type="match status" value="1"/>
</dbReference>
<accession>A0A670K4T6</accession>
<reference evidence="6" key="3">
    <citation type="submission" date="2025-09" db="UniProtKB">
        <authorList>
            <consortium name="Ensembl"/>
        </authorList>
    </citation>
    <scope>IDENTIFICATION</scope>
</reference>
<keyword evidence="3" id="KW-1280">Immunoglobulin</keyword>
<keyword evidence="2" id="KW-1064">Adaptive immunity</keyword>
<dbReference type="SMART" id="SM00406">
    <property type="entry name" value="IGv"/>
    <property type="match status" value="1"/>
</dbReference>
<dbReference type="InterPro" id="IPR013783">
    <property type="entry name" value="Ig-like_fold"/>
</dbReference>
<evidence type="ECO:0000313" key="6">
    <source>
        <dbReference type="Ensembl" id="ENSPMRP00000031801.1"/>
    </source>
</evidence>
<dbReference type="InterPro" id="IPR050199">
    <property type="entry name" value="IgHV"/>
</dbReference>
<feature type="signal peptide" evidence="4">
    <location>
        <begin position="1"/>
        <end position="19"/>
    </location>
</feature>
<name>A0A670K4T6_PODMU</name>
<keyword evidence="1" id="KW-0391">Immunity</keyword>
<reference evidence="6 7" key="1">
    <citation type="journal article" date="2019" name="Proc. Natl. Acad. Sci. U.S.A.">
        <title>Regulatory changes in pterin and carotenoid genes underlie balanced color polymorphisms in the wall lizard.</title>
        <authorList>
            <person name="Andrade P."/>
            <person name="Pinho C."/>
            <person name="Perez I de Lanuza G."/>
            <person name="Afonso S."/>
            <person name="Brejcha J."/>
            <person name="Rubin C.J."/>
            <person name="Wallerman O."/>
            <person name="Pereira P."/>
            <person name="Sabatino S.J."/>
            <person name="Bellati A."/>
            <person name="Pellitteri-Rosa D."/>
            <person name="Bosakova Z."/>
            <person name="Bunikis I."/>
            <person name="Carretero M.A."/>
            <person name="Feiner N."/>
            <person name="Marsik P."/>
            <person name="Pauperio F."/>
            <person name="Salvi D."/>
            <person name="Soler L."/>
            <person name="While G.M."/>
            <person name="Uller T."/>
            <person name="Font E."/>
            <person name="Andersson L."/>
            <person name="Carneiro M."/>
        </authorList>
    </citation>
    <scope>NUCLEOTIDE SEQUENCE</scope>
</reference>
<reference evidence="6" key="2">
    <citation type="submission" date="2025-08" db="UniProtKB">
        <authorList>
            <consortium name="Ensembl"/>
        </authorList>
    </citation>
    <scope>IDENTIFICATION</scope>
</reference>
<keyword evidence="7" id="KW-1185">Reference proteome</keyword>
<evidence type="ECO:0000256" key="2">
    <source>
        <dbReference type="ARBA" id="ARBA00023130"/>
    </source>
</evidence>
<dbReference type="SUPFAM" id="SSF48726">
    <property type="entry name" value="Immunoglobulin"/>
    <property type="match status" value="1"/>
</dbReference>
<dbReference type="InterPro" id="IPR013106">
    <property type="entry name" value="Ig_V-set"/>
</dbReference>
<dbReference type="GO" id="GO:0019814">
    <property type="term" value="C:immunoglobulin complex"/>
    <property type="evidence" value="ECO:0007669"/>
    <property type="project" value="UniProtKB-KW"/>
</dbReference>
<evidence type="ECO:0000256" key="3">
    <source>
        <dbReference type="ARBA" id="ARBA00043265"/>
    </source>
</evidence>
<organism evidence="6 7">
    <name type="scientific">Podarcis muralis</name>
    <name type="common">Wall lizard</name>
    <name type="synonym">Lacerta muralis</name>
    <dbReference type="NCBI Taxonomy" id="64176"/>
    <lineage>
        <taxon>Eukaryota</taxon>
        <taxon>Metazoa</taxon>
        <taxon>Chordata</taxon>
        <taxon>Craniata</taxon>
        <taxon>Vertebrata</taxon>
        <taxon>Euteleostomi</taxon>
        <taxon>Lepidosauria</taxon>
        <taxon>Squamata</taxon>
        <taxon>Bifurcata</taxon>
        <taxon>Unidentata</taxon>
        <taxon>Episquamata</taxon>
        <taxon>Laterata</taxon>
        <taxon>Lacertibaenia</taxon>
        <taxon>Lacertidae</taxon>
        <taxon>Podarcis</taxon>
    </lineage>
</organism>
<dbReference type="InterPro" id="IPR007110">
    <property type="entry name" value="Ig-like_dom"/>
</dbReference>
<dbReference type="GeneTree" id="ENSGT01030000234536"/>
<dbReference type="GO" id="GO:0002250">
    <property type="term" value="P:adaptive immune response"/>
    <property type="evidence" value="ECO:0007669"/>
    <property type="project" value="UniProtKB-KW"/>
</dbReference>
<dbReference type="GO" id="GO:0005576">
    <property type="term" value="C:extracellular region"/>
    <property type="evidence" value="ECO:0007669"/>
    <property type="project" value="UniProtKB-ARBA"/>
</dbReference>
<dbReference type="Gene3D" id="2.60.40.10">
    <property type="entry name" value="Immunoglobulins"/>
    <property type="match status" value="1"/>
</dbReference>
<feature type="domain" description="Ig-like" evidence="5">
    <location>
        <begin position="19"/>
        <end position="116"/>
    </location>
</feature>
<dbReference type="OMA" id="YCLAWIR"/>
<feature type="chain" id="PRO_5025506928" description="Ig-like domain-containing protein" evidence="4">
    <location>
        <begin position="20"/>
        <end position="116"/>
    </location>
</feature>
<evidence type="ECO:0000256" key="4">
    <source>
        <dbReference type="SAM" id="SignalP"/>
    </source>
</evidence>
<proteinExistence type="predicted"/>
<dbReference type="InterPro" id="IPR036179">
    <property type="entry name" value="Ig-like_dom_sf"/>
</dbReference>
<dbReference type="PANTHER" id="PTHR23266">
    <property type="entry name" value="IMMUNOGLOBULIN HEAVY CHAIN"/>
    <property type="match status" value="1"/>
</dbReference>